<evidence type="ECO:0000259" key="1">
    <source>
        <dbReference type="Pfam" id="PF00534"/>
    </source>
</evidence>
<comment type="caution">
    <text evidence="3">The sequence shown here is derived from an EMBL/GenBank/DDBJ whole genome shotgun (WGS) entry which is preliminary data.</text>
</comment>
<dbReference type="InterPro" id="IPR028098">
    <property type="entry name" value="Glyco_trans_4-like_N"/>
</dbReference>
<dbReference type="GO" id="GO:0016757">
    <property type="term" value="F:glycosyltransferase activity"/>
    <property type="evidence" value="ECO:0007669"/>
    <property type="project" value="InterPro"/>
</dbReference>
<evidence type="ECO:0000259" key="2">
    <source>
        <dbReference type="Pfam" id="PF13439"/>
    </source>
</evidence>
<dbReference type="SUPFAM" id="SSF53756">
    <property type="entry name" value="UDP-Glycosyltransferase/glycogen phosphorylase"/>
    <property type="match status" value="1"/>
</dbReference>
<dbReference type="Pfam" id="PF00534">
    <property type="entry name" value="Glycos_transf_1"/>
    <property type="match status" value="1"/>
</dbReference>
<dbReference type="RefSeq" id="WP_180910405.1">
    <property type="nucleotide sequence ID" value="NZ_CAIJDP010000088.1"/>
</dbReference>
<name>A0A6V6Z9X4_9FLAO</name>
<evidence type="ECO:0000313" key="4">
    <source>
        <dbReference type="Proteomes" id="UP000530060"/>
    </source>
</evidence>
<dbReference type="EMBL" id="CAIJDP010000088">
    <property type="protein sequence ID" value="CAD0008455.1"/>
    <property type="molecule type" value="Genomic_DNA"/>
</dbReference>
<reference evidence="3 4" key="1">
    <citation type="submission" date="2020-06" db="EMBL/GenBank/DDBJ databases">
        <authorList>
            <person name="Criscuolo A."/>
        </authorList>
    </citation>
    <scope>NUCLEOTIDE SEQUENCE [LARGE SCALE GENOMIC DNA]</scope>
    <source>
        <strain evidence="4">CIP 111411</strain>
    </source>
</reference>
<accession>A0A6V6Z9X4</accession>
<organism evidence="3 4">
    <name type="scientific">Flavobacterium salmonis</name>
    <dbReference type="NCBI Taxonomy" id="2654844"/>
    <lineage>
        <taxon>Bacteria</taxon>
        <taxon>Pseudomonadati</taxon>
        <taxon>Bacteroidota</taxon>
        <taxon>Flavobacteriia</taxon>
        <taxon>Flavobacteriales</taxon>
        <taxon>Flavobacteriaceae</taxon>
        <taxon>Flavobacterium</taxon>
    </lineage>
</organism>
<dbReference type="Proteomes" id="UP000530060">
    <property type="component" value="Unassembled WGS sequence"/>
</dbReference>
<gene>
    <name evidence="3" type="ORF">FLAT13_04396</name>
</gene>
<dbReference type="PANTHER" id="PTHR12526:SF630">
    <property type="entry name" value="GLYCOSYLTRANSFERASE"/>
    <property type="match status" value="1"/>
</dbReference>
<sequence>MRVVQIIDSLEVGGAEQMAVNYANALSERVAFSGLIVTRREGALLQQIDPKTSYLFLKKKKIIDIKAVLQLKNYLKKNNVCLIHAHSSSFFIAVLLKIISPGIKIIWHDHLGKRVTQTKKNNRILILFSSFFNSIVTVNPQLLDWNKKHLLCSDVSFLPNFVKTKIEFQKSTFLRGTDLKRIVCIANLKEPKNHIAILKAFLNLNLKDSDWTLHLIGHDYFDDYSENLKKIIKEHSLENHIYLYGSRNDVAHILSQAAIGILASTQEGFPVVLLEYGLANVPVLSTNAGYCSLLIKNHFNGLLFDPNKSGELENQLHYLLLCDEEKKKLYSKNMKQIVMESYSEETVVQKLIMVYKNCQNEK</sequence>
<evidence type="ECO:0000313" key="3">
    <source>
        <dbReference type="EMBL" id="CAD0008455.1"/>
    </source>
</evidence>
<feature type="domain" description="Glycosyltransferase subfamily 4-like N-terminal" evidence="2">
    <location>
        <begin position="12"/>
        <end position="164"/>
    </location>
</feature>
<dbReference type="Gene3D" id="3.40.50.2000">
    <property type="entry name" value="Glycogen Phosphorylase B"/>
    <property type="match status" value="2"/>
</dbReference>
<dbReference type="PANTHER" id="PTHR12526">
    <property type="entry name" value="GLYCOSYLTRANSFERASE"/>
    <property type="match status" value="1"/>
</dbReference>
<dbReference type="AlphaFoldDB" id="A0A6V6Z9X4"/>
<proteinExistence type="predicted"/>
<dbReference type="Pfam" id="PF13439">
    <property type="entry name" value="Glyco_transf_4"/>
    <property type="match status" value="1"/>
</dbReference>
<dbReference type="CDD" id="cd03811">
    <property type="entry name" value="GT4_GT28_WabH-like"/>
    <property type="match status" value="1"/>
</dbReference>
<protein>
    <submittedName>
        <fullName evidence="3">Glycosyl transferase</fullName>
    </submittedName>
</protein>
<keyword evidence="4" id="KW-1185">Reference proteome</keyword>
<feature type="domain" description="Glycosyl transferase family 1" evidence="1">
    <location>
        <begin position="172"/>
        <end position="332"/>
    </location>
</feature>
<dbReference type="InterPro" id="IPR001296">
    <property type="entry name" value="Glyco_trans_1"/>
</dbReference>
<keyword evidence="3" id="KW-0808">Transferase</keyword>